<sequence>MANPDVVLLTAMTSFIINTRQTTIGEIADVFNLSLDDAVEALKILMMTEVDSRPSFYFIELVVDAQADEDDNDLVYSRDDSVSCMPTKYDDPLVYLTLGEAAVSIEMIDQVLRLLDPTSDAAESLRTVREKIRSATGQTIGAEPPRPRGSQDVLDAMWEALRESRRLTFDYHGPGELTERVSTRTVIPCAVVSETDGYLAALQDEKQLRWFRLDRMSNASVGEPVSSTEAGRARRTLKKQPEPKPVDGFPVTFTVKPGAAWFAEATPGAEVVNRGDSLEITFTAVSTTWVRGSALKIGTDLLDIAPRSVKDAVAQQARAILEVQ</sequence>
<dbReference type="EMBL" id="CP034438">
    <property type="protein sequence ID" value="AZN29302.1"/>
    <property type="molecule type" value="Genomic_DNA"/>
</dbReference>
<dbReference type="Pfam" id="PF13280">
    <property type="entry name" value="WYL"/>
    <property type="match status" value="1"/>
</dbReference>
<name>A0A3Q8WSK5_9ACTO</name>
<dbReference type="RefSeq" id="WP_126038804.1">
    <property type="nucleotide sequence ID" value="NZ_CP034438.1"/>
</dbReference>
<dbReference type="PANTHER" id="PTHR34580">
    <property type="match status" value="1"/>
</dbReference>
<proteinExistence type="predicted"/>
<feature type="region of interest" description="Disordered" evidence="1">
    <location>
        <begin position="221"/>
        <end position="249"/>
    </location>
</feature>
<reference evidence="4 5" key="1">
    <citation type="submission" date="2018-12" db="EMBL/GenBank/DDBJ databases">
        <title>Complete genome sequence of Flaviflexus salsibiostraticola KCTC 33148.</title>
        <authorList>
            <person name="Bae J.-W."/>
        </authorList>
    </citation>
    <scope>NUCLEOTIDE SEQUENCE [LARGE SCALE GENOMIC DNA]</scope>
    <source>
        <strain evidence="4 5">KCTC 33148</strain>
    </source>
</reference>
<dbReference type="PANTHER" id="PTHR34580:SF1">
    <property type="entry name" value="PROTEIN PAFC"/>
    <property type="match status" value="1"/>
</dbReference>
<feature type="domain" description="WYL" evidence="2">
    <location>
        <begin position="152"/>
        <end position="220"/>
    </location>
</feature>
<protein>
    <submittedName>
        <fullName evidence="4">WYL domain-containing protein</fullName>
    </submittedName>
</protein>
<accession>A0A3Q8WSK5</accession>
<evidence type="ECO:0000259" key="2">
    <source>
        <dbReference type="Pfam" id="PF13280"/>
    </source>
</evidence>
<dbReference type="InterPro" id="IPR026881">
    <property type="entry name" value="WYL_dom"/>
</dbReference>
<evidence type="ECO:0000313" key="5">
    <source>
        <dbReference type="Proteomes" id="UP000270021"/>
    </source>
</evidence>
<gene>
    <name evidence="4" type="ORF">EJO69_02525</name>
</gene>
<dbReference type="InterPro" id="IPR051534">
    <property type="entry name" value="CBASS_pafABC_assoc_protein"/>
</dbReference>
<evidence type="ECO:0000256" key="1">
    <source>
        <dbReference type="SAM" id="MobiDB-lite"/>
    </source>
</evidence>
<organism evidence="4 5">
    <name type="scientific">Flaviflexus salsibiostraticola</name>
    <dbReference type="NCBI Taxonomy" id="1282737"/>
    <lineage>
        <taxon>Bacteria</taxon>
        <taxon>Bacillati</taxon>
        <taxon>Actinomycetota</taxon>
        <taxon>Actinomycetes</taxon>
        <taxon>Actinomycetales</taxon>
        <taxon>Actinomycetaceae</taxon>
        <taxon>Flaviflexus</taxon>
    </lineage>
</organism>
<dbReference type="InterPro" id="IPR028349">
    <property type="entry name" value="PafC-like"/>
</dbReference>
<keyword evidence="5" id="KW-1185">Reference proteome</keyword>
<evidence type="ECO:0000313" key="4">
    <source>
        <dbReference type="EMBL" id="AZN29302.1"/>
    </source>
</evidence>
<dbReference type="InterPro" id="IPR057727">
    <property type="entry name" value="WCX_dom"/>
</dbReference>
<dbReference type="PROSITE" id="PS52050">
    <property type="entry name" value="WYL"/>
    <property type="match status" value="1"/>
</dbReference>
<dbReference type="PIRSF" id="PIRSF016838">
    <property type="entry name" value="PafC"/>
    <property type="match status" value="1"/>
</dbReference>
<dbReference type="Pfam" id="PF25583">
    <property type="entry name" value="WCX"/>
    <property type="match status" value="1"/>
</dbReference>
<dbReference type="AlphaFoldDB" id="A0A3Q8WSK5"/>
<dbReference type="Proteomes" id="UP000270021">
    <property type="component" value="Chromosome"/>
</dbReference>
<evidence type="ECO:0000259" key="3">
    <source>
        <dbReference type="Pfam" id="PF25583"/>
    </source>
</evidence>
<dbReference type="OrthoDB" id="5174471at2"/>
<dbReference type="KEGG" id="fsl:EJO69_02525"/>
<feature type="domain" description="WCX" evidence="3">
    <location>
        <begin position="250"/>
        <end position="321"/>
    </location>
</feature>